<dbReference type="Proteomes" id="UP001157418">
    <property type="component" value="Unassembled WGS sequence"/>
</dbReference>
<comment type="caution">
    <text evidence="2">The sequence shown here is derived from an EMBL/GenBank/DDBJ whole genome shotgun (WGS) entry which is preliminary data.</text>
</comment>
<keyword evidence="3" id="KW-1185">Reference proteome</keyword>
<evidence type="ECO:0000313" key="2">
    <source>
        <dbReference type="EMBL" id="CAH1448354.1"/>
    </source>
</evidence>
<accession>A0AAU9PDU4</accession>
<feature type="coiled-coil region" evidence="1">
    <location>
        <begin position="137"/>
        <end position="287"/>
    </location>
</feature>
<dbReference type="EMBL" id="CAKMRJ010005634">
    <property type="protein sequence ID" value="CAH1448354.1"/>
    <property type="molecule type" value="Genomic_DNA"/>
</dbReference>
<feature type="coiled-coil region" evidence="1">
    <location>
        <begin position="323"/>
        <end position="350"/>
    </location>
</feature>
<evidence type="ECO:0000313" key="3">
    <source>
        <dbReference type="Proteomes" id="UP001157418"/>
    </source>
</evidence>
<name>A0AAU9PDU4_9ASTR</name>
<sequence>MNSRNQNNPSDPRSPVNNNQAIDDAFIDKLWEIEIGWMMASTTASGCRETLASRNNQNDFTVAPSETQVSEWEIVECTKEEEVDVLLNDKFKGKKFDSKGKHEWMREYIKQLKVCIKWFQENLEDPVKEKDHLRTLLDSSESKRVEAEAAIKLKEEELNSTIIKWENKISSLRKSLSNEESQKLNAIDFHNKEKEARMALEKNQDSLNEKLLKAEQNASIANEKVKTQENMYKRLQNELTSAKDSRDDAVKQKEIAVKEVAILRDELTQLREDRERHLSQLQELGSEIVRYRYREKERERTGHTAAAECSILRLKSIAMEKTCSSQREQISLLQHQLDAANKKIKELKGKNIMYQ</sequence>
<keyword evidence="1" id="KW-0175">Coiled coil</keyword>
<dbReference type="AlphaFoldDB" id="A0AAU9PDU4"/>
<reference evidence="2 3" key="1">
    <citation type="submission" date="2022-01" db="EMBL/GenBank/DDBJ databases">
        <authorList>
            <person name="Xiong W."/>
            <person name="Schranz E."/>
        </authorList>
    </citation>
    <scope>NUCLEOTIDE SEQUENCE [LARGE SCALE GENOMIC DNA]</scope>
</reference>
<proteinExistence type="predicted"/>
<organism evidence="2 3">
    <name type="scientific">Lactuca virosa</name>
    <dbReference type="NCBI Taxonomy" id="75947"/>
    <lineage>
        <taxon>Eukaryota</taxon>
        <taxon>Viridiplantae</taxon>
        <taxon>Streptophyta</taxon>
        <taxon>Embryophyta</taxon>
        <taxon>Tracheophyta</taxon>
        <taxon>Spermatophyta</taxon>
        <taxon>Magnoliopsida</taxon>
        <taxon>eudicotyledons</taxon>
        <taxon>Gunneridae</taxon>
        <taxon>Pentapetalae</taxon>
        <taxon>asterids</taxon>
        <taxon>campanulids</taxon>
        <taxon>Asterales</taxon>
        <taxon>Asteraceae</taxon>
        <taxon>Cichorioideae</taxon>
        <taxon>Cichorieae</taxon>
        <taxon>Lactucinae</taxon>
        <taxon>Lactuca</taxon>
    </lineage>
</organism>
<gene>
    <name evidence="2" type="ORF">LVIROSA_LOCUS33908</name>
</gene>
<protein>
    <submittedName>
        <fullName evidence="2">Uncharacterized protein</fullName>
    </submittedName>
</protein>
<evidence type="ECO:0000256" key="1">
    <source>
        <dbReference type="SAM" id="Coils"/>
    </source>
</evidence>